<dbReference type="GO" id="GO:0004722">
    <property type="term" value="F:protein serine/threonine phosphatase activity"/>
    <property type="evidence" value="ECO:0007669"/>
    <property type="project" value="InterPro"/>
</dbReference>
<dbReference type="HOGENOM" id="CLU_020130_0_0_1"/>
<dbReference type="AlphaFoldDB" id="D8QEG1"/>
<dbReference type="Pfam" id="PF00481">
    <property type="entry name" value="PP2C"/>
    <property type="match status" value="1"/>
</dbReference>
<evidence type="ECO:0000313" key="3">
    <source>
        <dbReference type="Proteomes" id="UP000007431"/>
    </source>
</evidence>
<dbReference type="VEuPathDB" id="FungiDB:SCHCODRAFT_02636333"/>
<dbReference type="eggNOG" id="KOG0700">
    <property type="taxonomic scope" value="Eukaryota"/>
</dbReference>
<dbReference type="InParanoid" id="D8QEG1"/>
<organism evidence="3">
    <name type="scientific">Schizophyllum commune (strain H4-8 / FGSC 9210)</name>
    <name type="common">Split gill fungus</name>
    <dbReference type="NCBI Taxonomy" id="578458"/>
    <lineage>
        <taxon>Eukaryota</taxon>
        <taxon>Fungi</taxon>
        <taxon>Dikarya</taxon>
        <taxon>Basidiomycota</taxon>
        <taxon>Agaricomycotina</taxon>
        <taxon>Agaricomycetes</taxon>
        <taxon>Agaricomycetidae</taxon>
        <taxon>Agaricales</taxon>
        <taxon>Schizophyllaceae</taxon>
        <taxon>Schizophyllum</taxon>
    </lineage>
</organism>
<dbReference type="CDD" id="cd00143">
    <property type="entry name" value="PP2Cc"/>
    <property type="match status" value="1"/>
</dbReference>
<dbReference type="InterPro" id="IPR015655">
    <property type="entry name" value="PP2C"/>
</dbReference>
<dbReference type="InterPro" id="IPR001932">
    <property type="entry name" value="PPM-type_phosphatase-like_dom"/>
</dbReference>
<feature type="domain" description="PPM-type phosphatase" evidence="1">
    <location>
        <begin position="37"/>
        <end position="419"/>
    </location>
</feature>
<evidence type="ECO:0000259" key="1">
    <source>
        <dbReference type="PROSITE" id="PS51746"/>
    </source>
</evidence>
<protein>
    <recommendedName>
        <fullName evidence="1">PPM-type phosphatase domain-containing protein</fullName>
    </recommendedName>
</protein>
<dbReference type="STRING" id="578458.D8QEG1"/>
<proteinExistence type="predicted"/>
<dbReference type="Proteomes" id="UP000007431">
    <property type="component" value="Unassembled WGS sequence"/>
</dbReference>
<dbReference type="PANTHER" id="PTHR13832">
    <property type="entry name" value="PROTEIN PHOSPHATASE 2C"/>
    <property type="match status" value="1"/>
</dbReference>
<dbReference type="SUPFAM" id="SSF81606">
    <property type="entry name" value="PP2C-like"/>
    <property type="match status" value="1"/>
</dbReference>
<dbReference type="PANTHER" id="PTHR13832:SF792">
    <property type="entry name" value="GM14286P"/>
    <property type="match status" value="1"/>
</dbReference>
<dbReference type="InterPro" id="IPR036457">
    <property type="entry name" value="PPM-type-like_dom_sf"/>
</dbReference>
<dbReference type="SMART" id="SM00332">
    <property type="entry name" value="PP2Cc"/>
    <property type="match status" value="1"/>
</dbReference>
<sequence length="420" mass="45687">MTAAPESSVNVAEADLGAAYNALCTSGIDAIDEVGLEVHHSSLRGLKAVSEDRIAIHSCALGVLIAIFDGHYTDELSDYAAKVLPQQLCERISRNVSSTNAVDISAAVEEALIKGIEDFDASLLHDFLKHFPQGADTNWDDPLWDDSSEVFEIIGYTRDDPIFMAGRRTIVGSTALVCFVDKDKKNLWVASLGDSEAEGALHAVIGRVVDGQVQCEILNDFHNCDNPAEVSRLQAEHPGEPSVVYNRRNLGYLAVTRALGDFPMKVGLRLTTKILTYAYPSYLGTNNIEDWQNRGHLHPPYISSTPTVVRRALAPGDVLIMSSDGLRLALEKLESEESKTRAMVALATDSGLDTASAKLLFDKLGHDMMAPAASDNVADRVIRNALFGMDREKMADALVTTHADPAYYRDDISVAVVRIT</sequence>
<evidence type="ECO:0000313" key="2">
    <source>
        <dbReference type="EMBL" id="EFI94160.1"/>
    </source>
</evidence>
<gene>
    <name evidence="2" type="ORF">SCHCODRAFT_237149</name>
</gene>
<reference evidence="2 3" key="1">
    <citation type="journal article" date="2010" name="Nat. Biotechnol.">
        <title>Genome sequence of the model mushroom Schizophyllum commune.</title>
        <authorList>
            <person name="Ohm R.A."/>
            <person name="de Jong J.F."/>
            <person name="Lugones L.G."/>
            <person name="Aerts A."/>
            <person name="Kothe E."/>
            <person name="Stajich J.E."/>
            <person name="de Vries R.P."/>
            <person name="Record E."/>
            <person name="Levasseur A."/>
            <person name="Baker S.E."/>
            <person name="Bartholomew K.A."/>
            <person name="Coutinho P.M."/>
            <person name="Erdmann S."/>
            <person name="Fowler T.J."/>
            <person name="Gathman A.C."/>
            <person name="Lombard V."/>
            <person name="Henrissat B."/>
            <person name="Knabe N."/>
            <person name="Kuees U."/>
            <person name="Lilly W.W."/>
            <person name="Lindquist E."/>
            <person name="Lucas S."/>
            <person name="Magnuson J.K."/>
            <person name="Piumi F."/>
            <person name="Raudaskoski M."/>
            <person name="Salamov A."/>
            <person name="Schmutz J."/>
            <person name="Schwarze F.W.M.R."/>
            <person name="vanKuyk P.A."/>
            <person name="Horton J.S."/>
            <person name="Grigoriev I.V."/>
            <person name="Woesten H.A.B."/>
        </authorList>
    </citation>
    <scope>NUCLEOTIDE SEQUENCE [LARGE SCALE GENOMIC DNA]</scope>
    <source>
        <strain evidence="3">H4-8 / FGSC 9210</strain>
    </source>
</reference>
<name>D8QEG1_SCHCM</name>
<dbReference type="EMBL" id="GL377310">
    <property type="protein sequence ID" value="EFI94160.1"/>
    <property type="molecule type" value="Genomic_DNA"/>
</dbReference>
<accession>D8QEG1</accession>
<dbReference type="OMA" id="SHECNED"/>
<dbReference type="PROSITE" id="PS51746">
    <property type="entry name" value="PPM_2"/>
    <property type="match status" value="1"/>
</dbReference>
<dbReference type="Gene3D" id="3.60.40.10">
    <property type="entry name" value="PPM-type phosphatase domain"/>
    <property type="match status" value="1"/>
</dbReference>
<keyword evidence="3" id="KW-1185">Reference proteome</keyword>